<comment type="caution">
    <text evidence="1">The sequence shown here is derived from an EMBL/GenBank/DDBJ whole genome shotgun (WGS) entry which is preliminary data.</text>
</comment>
<gene>
    <name evidence="1" type="ORF">BG015_010065</name>
</gene>
<keyword evidence="2" id="KW-1185">Reference proteome</keyword>
<evidence type="ECO:0000313" key="2">
    <source>
        <dbReference type="Proteomes" id="UP000748756"/>
    </source>
</evidence>
<reference evidence="1" key="1">
    <citation type="journal article" date="2020" name="Fungal Divers.">
        <title>Resolving the Mortierellaceae phylogeny through synthesis of multi-gene phylogenetics and phylogenomics.</title>
        <authorList>
            <person name="Vandepol N."/>
            <person name="Liber J."/>
            <person name="Desiro A."/>
            <person name="Na H."/>
            <person name="Kennedy M."/>
            <person name="Barry K."/>
            <person name="Grigoriev I.V."/>
            <person name="Miller A.N."/>
            <person name="O'Donnell K."/>
            <person name="Stajich J.E."/>
            <person name="Bonito G."/>
        </authorList>
    </citation>
    <scope>NUCLEOTIDE SEQUENCE</scope>
    <source>
        <strain evidence="1">NRRL 6426</strain>
    </source>
</reference>
<dbReference type="OrthoDB" id="2394426at2759"/>
<name>A0A9P5RV23_9FUNG</name>
<proteinExistence type="predicted"/>
<dbReference type="EMBL" id="JAAAUQ010000693">
    <property type="protein sequence ID" value="KAF9148218.1"/>
    <property type="molecule type" value="Genomic_DNA"/>
</dbReference>
<evidence type="ECO:0000313" key="1">
    <source>
        <dbReference type="EMBL" id="KAF9148218.1"/>
    </source>
</evidence>
<dbReference type="AlphaFoldDB" id="A0A9P5RV23"/>
<protein>
    <submittedName>
        <fullName evidence="1">Uncharacterized protein</fullName>
    </submittedName>
</protein>
<organism evidence="1 2">
    <name type="scientific">Linnemannia schmuckeri</name>
    <dbReference type="NCBI Taxonomy" id="64567"/>
    <lineage>
        <taxon>Eukaryota</taxon>
        <taxon>Fungi</taxon>
        <taxon>Fungi incertae sedis</taxon>
        <taxon>Mucoromycota</taxon>
        <taxon>Mortierellomycotina</taxon>
        <taxon>Mortierellomycetes</taxon>
        <taxon>Mortierellales</taxon>
        <taxon>Mortierellaceae</taxon>
        <taxon>Linnemannia</taxon>
    </lineage>
</organism>
<dbReference type="Proteomes" id="UP000748756">
    <property type="component" value="Unassembled WGS sequence"/>
</dbReference>
<accession>A0A9P5RV23</accession>
<sequence length="449" mass="49407">MHILNGNFRVSCRNAFSDYTSSLHRINSNTSVDKELRKHALRLCQTRESVFRTAFFQAETQIVETELDRKRPLDPGDDEEHGGRASISWIQLHGDLISSDSFHDNDLYYSEARALSPDSVLTVDIPGPNSVDYLVGPGTISSSLSLMDTSGQMVIDGVNITQTLMDIRKKAMLAGITEENACLASFIVTRDLLNSTFEPKDLDAVFPVAPPTYLEETEVAMGTMLSSMAGIMPFEELSQVDLRHNTCSTQSIVTRAINNYFAEAGLWNSISWTGSGHEHHNEDTFTDNVLKPLLSAAFGDLAGCSFRWLLDRLASSALVLAEIKTHSASTADANADLAKLFNRVKRSVDELYASGFHWPVILIQARGVTIDVYEFAIVGEAIHHPKPLGSFKAPATHLDIGLLLGLTPLLAARTIVQASFKAIKFGRTADLPKHWIRGTFDVRGISVLK</sequence>